<dbReference type="SUPFAM" id="SSF117396">
    <property type="entry name" value="TM1631-like"/>
    <property type="match status" value="1"/>
</dbReference>
<dbReference type="InterPro" id="IPR002763">
    <property type="entry name" value="DUF72"/>
</dbReference>
<evidence type="ECO:0000313" key="2">
    <source>
        <dbReference type="Proteomes" id="UP000260644"/>
    </source>
</evidence>
<gene>
    <name evidence="1" type="ORF">DVR12_23855</name>
</gene>
<dbReference type="InterPro" id="IPR036520">
    <property type="entry name" value="UPF0759_sf"/>
</dbReference>
<dbReference type="RefSeq" id="WP_116978325.1">
    <property type="nucleotide sequence ID" value="NZ_QPMM01000014.1"/>
</dbReference>
<reference evidence="1 2" key="1">
    <citation type="submission" date="2018-07" db="EMBL/GenBank/DDBJ databases">
        <title>Chitinophaga K2CV101002-2 sp. nov., isolated from a monsoon evergreen broad-leaved forest soil.</title>
        <authorList>
            <person name="Lv Y."/>
        </authorList>
    </citation>
    <scope>NUCLEOTIDE SEQUENCE [LARGE SCALE GENOMIC DNA]</scope>
    <source>
        <strain evidence="1 2">GDMCC 1.1288</strain>
    </source>
</reference>
<keyword evidence="2" id="KW-1185">Reference proteome</keyword>
<accession>A0A3E1Y3R0</accession>
<dbReference type="PANTHER" id="PTHR30348">
    <property type="entry name" value="UNCHARACTERIZED PROTEIN YECE"/>
    <property type="match status" value="1"/>
</dbReference>
<dbReference type="EMBL" id="QPMM01000014">
    <property type="protein sequence ID" value="RFS19272.1"/>
    <property type="molecule type" value="Genomic_DNA"/>
</dbReference>
<evidence type="ECO:0000313" key="1">
    <source>
        <dbReference type="EMBL" id="RFS19272.1"/>
    </source>
</evidence>
<dbReference type="Pfam" id="PF01904">
    <property type="entry name" value="DUF72"/>
    <property type="match status" value="1"/>
</dbReference>
<dbReference type="PANTHER" id="PTHR30348:SF9">
    <property type="entry name" value="UPF0759 PROTEIN YECE"/>
    <property type="match status" value="1"/>
</dbReference>
<protein>
    <submittedName>
        <fullName evidence="1">DUF72 domain-containing protein</fullName>
    </submittedName>
</protein>
<dbReference type="AlphaFoldDB" id="A0A3E1Y3R0"/>
<dbReference type="Proteomes" id="UP000260644">
    <property type="component" value="Unassembled WGS sequence"/>
</dbReference>
<dbReference type="OrthoDB" id="9780310at2"/>
<organism evidence="1 2">
    <name type="scientific">Chitinophaga silvatica</name>
    <dbReference type="NCBI Taxonomy" id="2282649"/>
    <lineage>
        <taxon>Bacteria</taxon>
        <taxon>Pseudomonadati</taxon>
        <taxon>Bacteroidota</taxon>
        <taxon>Chitinophagia</taxon>
        <taxon>Chitinophagales</taxon>
        <taxon>Chitinophagaceae</taxon>
        <taxon>Chitinophaga</taxon>
    </lineage>
</organism>
<comment type="caution">
    <text evidence="1">The sequence shown here is derived from an EMBL/GenBank/DDBJ whole genome shotgun (WGS) entry which is preliminary data.</text>
</comment>
<name>A0A3E1Y3R0_9BACT</name>
<sequence>MDFGANWQQYEKLTLSIPGYHPITDTVLSGIPGDSTLRIGTSGWSRKEYAGTLYTPGTKEDNWLNEYSRLFNCVELNATHYKIYSADAIRKWTNKTKSRDFKFCPKVPQVISHHSTLLNAATETFAFIEGIRAFEDQLGPVFLQLSEYFSPVRKRNLYKYLETLPQDITFFVEVRHPDWFNDPAEQEELFATLKHLNMGAVITDTPGRRDCLHMALTIPKLFLRFVTQGGHPLDVQRFEDWKIKIADLKAKGIEDIYFFLHVHDGKFEADFYKTVQTGFGLSIQQESQLSLF</sequence>
<proteinExistence type="predicted"/>
<dbReference type="Gene3D" id="3.20.20.410">
    <property type="entry name" value="Protein of unknown function UPF0759"/>
    <property type="match status" value="1"/>
</dbReference>